<evidence type="ECO:0000256" key="2">
    <source>
        <dbReference type="ARBA" id="ARBA00022679"/>
    </source>
</evidence>
<comment type="pathway">
    <text evidence="4">Amino-acid biosynthesis; L-methionine biosynthesis via de novo pathway; O-acetyl-L-homoserine from L-homoserine: step 1/1.</text>
</comment>
<dbReference type="Pfam" id="PF04204">
    <property type="entry name" value="HTS"/>
    <property type="match status" value="1"/>
</dbReference>
<keyword evidence="2 4" id="KW-0808">Transferase</keyword>
<dbReference type="PIRSF" id="PIRSF000450">
    <property type="entry name" value="H_ser_succinyltr"/>
    <property type="match status" value="1"/>
</dbReference>
<feature type="active site" evidence="4">
    <location>
        <position position="239"/>
    </location>
</feature>
<dbReference type="InterPro" id="IPR029062">
    <property type="entry name" value="Class_I_gatase-like"/>
</dbReference>
<sequence length="293" mass="33326">MLRLPQGLPAAEVLRAEGHAVAEYDLCAVPTDARVVLLLNLMPQKAVTELDIARALSFPDTDVLLLPVRIAGQTYKTTPIEHILAYYVDIETILSDKLQFSSAPSLIITGAPVEQIPFEEVRYWPQLCEIMDWAFRQRLNTLYICWGAQAGLYHHYGIPKYDKSAKCFGIFSQKVLDDKCPLMHGLSPAFFMPNSRHTEVRCSDFSAPQLQIVAESQESGVGVVYDAAHKSTFIVGHLEYEPHTLENEYKRDLTKGLSILPPEHYYEADDPSGPILWQWKEKARQFYRNWLDL</sequence>
<comment type="function">
    <text evidence="4">Transfers an acetyl group from acetyl-CoA to L-homoserine, forming acetyl-L-homoserine.</text>
</comment>
<organism evidence="6 7">
    <name type="scientific">Alloprevotella rava</name>
    <dbReference type="NCBI Taxonomy" id="671218"/>
    <lineage>
        <taxon>Bacteria</taxon>
        <taxon>Pseudomonadati</taxon>
        <taxon>Bacteroidota</taxon>
        <taxon>Bacteroidia</taxon>
        <taxon>Bacteroidales</taxon>
        <taxon>Prevotellaceae</taxon>
        <taxon>Alloprevotella</taxon>
    </lineage>
</organism>
<dbReference type="GO" id="GO:0009086">
    <property type="term" value="P:methionine biosynthetic process"/>
    <property type="evidence" value="ECO:0007669"/>
    <property type="project" value="UniProtKB-UniRule"/>
</dbReference>
<dbReference type="GO" id="GO:0005737">
    <property type="term" value="C:cytoplasm"/>
    <property type="evidence" value="ECO:0007669"/>
    <property type="project" value="UniProtKB-SubCell"/>
</dbReference>
<feature type="binding site" evidence="4">
    <location>
        <position position="166"/>
    </location>
    <ligand>
        <name>substrate</name>
    </ligand>
</feature>
<dbReference type="GO" id="GO:0004414">
    <property type="term" value="F:homoserine O-acetyltransferase activity"/>
    <property type="evidence" value="ECO:0007669"/>
    <property type="project" value="UniProtKB-EC"/>
</dbReference>
<feature type="binding site" evidence="4">
    <location>
        <position position="195"/>
    </location>
    <ligand>
        <name>substrate</name>
    </ligand>
</feature>
<dbReference type="EMBL" id="JACICA010000004">
    <property type="protein sequence ID" value="MBB3702675.1"/>
    <property type="molecule type" value="Genomic_DNA"/>
</dbReference>
<evidence type="ECO:0000256" key="1">
    <source>
        <dbReference type="ARBA" id="ARBA00022605"/>
    </source>
</evidence>
<feature type="active site" description="Proton acceptor" evidence="4">
    <location>
        <position position="237"/>
    </location>
</feature>
<comment type="catalytic activity">
    <reaction evidence="4">
        <text>L-homoserine + acetyl-CoA = O-acetyl-L-homoserine + CoA</text>
        <dbReference type="Rhea" id="RHEA:13701"/>
        <dbReference type="ChEBI" id="CHEBI:57287"/>
        <dbReference type="ChEBI" id="CHEBI:57288"/>
        <dbReference type="ChEBI" id="CHEBI:57476"/>
        <dbReference type="ChEBI" id="CHEBI:57716"/>
        <dbReference type="EC" id="2.3.1.31"/>
    </reaction>
</comment>
<dbReference type="GO" id="GO:0008899">
    <property type="term" value="F:homoserine O-succinyltransferase activity"/>
    <property type="evidence" value="ECO:0007669"/>
    <property type="project" value="UniProtKB-UniRule"/>
</dbReference>
<dbReference type="SUPFAM" id="SSF52317">
    <property type="entry name" value="Class I glutamine amidotransferase-like"/>
    <property type="match status" value="1"/>
</dbReference>
<evidence type="ECO:0000313" key="6">
    <source>
        <dbReference type="EMBL" id="MBB3702675.1"/>
    </source>
</evidence>
<name>A0A7W5UIV5_9BACT</name>
<dbReference type="PANTHER" id="PTHR20919">
    <property type="entry name" value="HOMOSERINE O-SUCCINYLTRANSFERASE"/>
    <property type="match status" value="1"/>
</dbReference>
<comment type="caution">
    <text evidence="6">The sequence shown here is derived from an EMBL/GenBank/DDBJ whole genome shotgun (WGS) entry which is preliminary data.</text>
</comment>
<evidence type="ECO:0000313" key="7">
    <source>
        <dbReference type="Proteomes" id="UP000541425"/>
    </source>
</evidence>
<accession>A0A7W5UIV5</accession>
<keyword evidence="4" id="KW-0963">Cytoplasm</keyword>
<protein>
    <recommendedName>
        <fullName evidence="4">Homoserine O-acetyltransferase</fullName>
        <shortName evidence="4">HAT</shortName>
        <ecNumber evidence="4">2.3.1.31</ecNumber>
    </recommendedName>
    <alternativeName>
        <fullName evidence="4">Homoserine transacetylase</fullName>
        <shortName evidence="4">HTA</shortName>
    </alternativeName>
</protein>
<dbReference type="UniPathway" id="UPA00051">
    <property type="reaction ID" value="UER00074"/>
</dbReference>
<feature type="site" description="Important for acyl-CoA specificity" evidence="4">
    <location>
        <position position="114"/>
    </location>
</feature>
<feature type="active site" description="Acyl-thioester intermediate" evidence="4 5">
    <location>
        <position position="145"/>
    </location>
</feature>
<proteinExistence type="inferred from homology"/>
<dbReference type="HAMAP" id="MF_00295">
    <property type="entry name" value="MetA_acyltransf"/>
    <property type="match status" value="1"/>
</dbReference>
<dbReference type="InterPro" id="IPR033752">
    <property type="entry name" value="MetA_family"/>
</dbReference>
<dbReference type="EC" id="2.3.1.31" evidence="4"/>
<feature type="binding site" evidence="4">
    <location>
        <position position="251"/>
    </location>
    <ligand>
        <name>substrate</name>
    </ligand>
</feature>
<dbReference type="RefSeq" id="WP_183696032.1">
    <property type="nucleotide sequence ID" value="NZ_JACICA010000004.1"/>
</dbReference>
<dbReference type="AlphaFoldDB" id="A0A7W5UIV5"/>
<dbReference type="Gene3D" id="3.40.50.880">
    <property type="match status" value="1"/>
</dbReference>
<evidence type="ECO:0000256" key="4">
    <source>
        <dbReference type="HAMAP-Rule" id="MF_00295"/>
    </source>
</evidence>
<comment type="subcellular location">
    <subcellularLocation>
        <location evidence="4">Cytoplasm</location>
    </subcellularLocation>
</comment>
<keyword evidence="1 4" id="KW-0028">Amino-acid biosynthesis</keyword>
<comment type="similarity">
    <text evidence="4">Belongs to the MetA family.</text>
</comment>
<evidence type="ECO:0000256" key="5">
    <source>
        <dbReference type="PIRSR" id="PIRSR000450-1"/>
    </source>
</evidence>
<reference evidence="6 7" key="1">
    <citation type="submission" date="2020-08" db="EMBL/GenBank/DDBJ databases">
        <title>Genomic Encyclopedia of Type Strains, Phase IV (KMG-IV): sequencing the most valuable type-strain genomes for metagenomic binning, comparative biology and taxonomic classification.</title>
        <authorList>
            <person name="Goeker M."/>
        </authorList>
    </citation>
    <scope>NUCLEOTIDE SEQUENCE [LARGE SCALE GENOMIC DNA]</scope>
    <source>
        <strain evidence="6 7">DSM 22548</strain>
    </source>
</reference>
<feature type="site" description="Important for substrate specificity" evidence="4">
    <location>
        <position position="195"/>
    </location>
</feature>
<gene>
    <name evidence="4" type="primary">metAA</name>
    <name evidence="6" type="ORF">FHS60_001138</name>
</gene>
<dbReference type="PANTHER" id="PTHR20919:SF0">
    <property type="entry name" value="HOMOSERINE O-SUCCINYLTRANSFERASE"/>
    <property type="match status" value="1"/>
</dbReference>
<dbReference type="Proteomes" id="UP000541425">
    <property type="component" value="Unassembled WGS sequence"/>
</dbReference>
<comment type="caution">
    <text evidence="4">Lacks conserved residue(s) required for the propagation of feature annotation.</text>
</comment>
<keyword evidence="4" id="KW-0486">Methionine biosynthesis</keyword>
<keyword evidence="3 4" id="KW-0012">Acyltransferase</keyword>
<evidence type="ECO:0000256" key="3">
    <source>
        <dbReference type="ARBA" id="ARBA00023315"/>
    </source>
</evidence>